<evidence type="ECO:0000256" key="5">
    <source>
        <dbReference type="ARBA" id="ARBA00011261"/>
    </source>
</evidence>
<evidence type="ECO:0000256" key="4">
    <source>
        <dbReference type="ARBA" id="ARBA00007372"/>
    </source>
</evidence>
<evidence type="ECO:0000313" key="18">
    <source>
        <dbReference type="Ensembl" id="ENSAMXP00000028192.1"/>
    </source>
</evidence>
<dbReference type="PROSITE" id="PS51808">
    <property type="entry name" value="CHCH"/>
    <property type="match status" value="1"/>
</dbReference>
<keyword evidence="11" id="KW-0496">Mitochondrion</keyword>
<evidence type="ECO:0000256" key="14">
    <source>
        <dbReference type="ARBA" id="ARBA00031222"/>
    </source>
</evidence>
<accession>A0A3B1IE55</accession>
<evidence type="ECO:0000256" key="8">
    <source>
        <dbReference type="ARBA" id="ARBA00022660"/>
    </source>
</evidence>
<dbReference type="Pfam" id="PF10200">
    <property type="entry name" value="Ndufs5"/>
    <property type="match status" value="1"/>
</dbReference>
<name>A0A3B1IE55_ASTMX</name>
<evidence type="ECO:0000256" key="6">
    <source>
        <dbReference type="ARBA" id="ARBA00013482"/>
    </source>
</evidence>
<comment type="similarity">
    <text evidence="4">Belongs to the complex I NDUFS5 subunit family.</text>
</comment>
<organism evidence="18 19">
    <name type="scientific">Astyanax mexicanus</name>
    <name type="common">Blind cave fish</name>
    <name type="synonym">Astyanax fasciatus mexicanus</name>
    <dbReference type="NCBI Taxonomy" id="7994"/>
    <lineage>
        <taxon>Eukaryota</taxon>
        <taxon>Metazoa</taxon>
        <taxon>Chordata</taxon>
        <taxon>Craniata</taxon>
        <taxon>Vertebrata</taxon>
        <taxon>Euteleostomi</taxon>
        <taxon>Actinopterygii</taxon>
        <taxon>Neopterygii</taxon>
        <taxon>Teleostei</taxon>
        <taxon>Ostariophysi</taxon>
        <taxon>Characiformes</taxon>
        <taxon>Characoidei</taxon>
        <taxon>Acestrorhamphidae</taxon>
        <taxon>Acestrorhamphinae</taxon>
        <taxon>Astyanax</taxon>
    </lineage>
</organism>
<feature type="region of interest" description="Disordered" evidence="17">
    <location>
        <begin position="90"/>
        <end position="112"/>
    </location>
</feature>
<evidence type="ECO:0000256" key="7">
    <source>
        <dbReference type="ARBA" id="ARBA00022448"/>
    </source>
</evidence>
<keyword evidence="10" id="KW-0249">Electron transport</keyword>
<evidence type="ECO:0000256" key="12">
    <source>
        <dbReference type="ARBA" id="ARBA00023136"/>
    </source>
</evidence>
<dbReference type="InParanoid" id="A0A3B1IE55"/>
<keyword evidence="8" id="KW-0679">Respiratory chain</keyword>
<dbReference type="STRING" id="7994.ENSAMXP00000028192"/>
<sequence>MPFIDLQSKLGFDVDRWMLIQSGKQPLSRPARCHAFEKEYIECAHGIGQTRALRECKVEMEDFYECVHRDKTFRRLQAIKQQRDKLIKENAYTPPPHHTGHTECHADNRNSR</sequence>
<reference evidence="19" key="2">
    <citation type="journal article" date="2014" name="Nat. Commun.">
        <title>The cavefish genome reveals candidate genes for eye loss.</title>
        <authorList>
            <person name="McGaugh S.E."/>
            <person name="Gross J.B."/>
            <person name="Aken B."/>
            <person name="Blin M."/>
            <person name="Borowsky R."/>
            <person name="Chalopin D."/>
            <person name="Hinaux H."/>
            <person name="Jeffery W.R."/>
            <person name="Keene A."/>
            <person name="Ma L."/>
            <person name="Minx P."/>
            <person name="Murphy D."/>
            <person name="O'Quin K.E."/>
            <person name="Retaux S."/>
            <person name="Rohner N."/>
            <person name="Searle S.M."/>
            <person name="Stahl B.A."/>
            <person name="Tabin C."/>
            <person name="Volff J.N."/>
            <person name="Yoshizawa M."/>
            <person name="Warren W.C."/>
        </authorList>
    </citation>
    <scope>NUCLEOTIDE SEQUENCE [LARGE SCALE GENOMIC DNA]</scope>
    <source>
        <strain evidence="19">female</strain>
    </source>
</reference>
<comment type="function">
    <text evidence="1">Accessory subunit of the mitochondrial membrane respiratory chain NADH dehydrogenase (Complex I), that is believed not to be involved in catalysis. Complex I functions in the transfer of electrons from NADH to the respiratory chain. The immediate electron acceptor for the enzyme is believed to be ubiquinone.</text>
</comment>
<comment type="subcellular location">
    <subcellularLocation>
        <location evidence="3">Mitochondrion inner membrane</location>
        <topology evidence="3">Peripheral membrane protein</topology>
    </subcellularLocation>
    <subcellularLocation>
        <location evidence="2">Mitochondrion intermembrane space</location>
    </subcellularLocation>
</comment>
<feature type="compositionally biased region" description="Basic and acidic residues" evidence="17">
    <location>
        <begin position="100"/>
        <end position="112"/>
    </location>
</feature>
<dbReference type="GO" id="GO:0005758">
    <property type="term" value="C:mitochondrial intermembrane space"/>
    <property type="evidence" value="ECO:0007669"/>
    <property type="project" value="UniProtKB-SubCell"/>
</dbReference>
<dbReference type="Bgee" id="ENSAMXG00000041987">
    <property type="expression patterns" value="Expressed in muscle tissue and 14 other cell types or tissues"/>
</dbReference>
<evidence type="ECO:0000256" key="2">
    <source>
        <dbReference type="ARBA" id="ARBA00004569"/>
    </source>
</evidence>
<evidence type="ECO:0000256" key="1">
    <source>
        <dbReference type="ARBA" id="ARBA00003195"/>
    </source>
</evidence>
<dbReference type="InterPro" id="IPR019342">
    <property type="entry name" value="NADH_UbQ_OxRdtase_FeS-su5"/>
</dbReference>
<protein>
    <recommendedName>
        <fullName evidence="6">NADH dehydrogenase [ubiquinone] iron-sulfur protein 5</fullName>
    </recommendedName>
    <alternativeName>
        <fullName evidence="14">Complex I-15 kDa</fullName>
    </alternativeName>
    <alternativeName>
        <fullName evidence="15">NADH-ubiquinone oxidoreductase 15 kDa subunit</fullName>
    </alternativeName>
</protein>
<feature type="disulfide bond" evidence="16">
    <location>
        <begin position="43"/>
        <end position="56"/>
    </location>
</feature>
<evidence type="ECO:0000256" key="11">
    <source>
        <dbReference type="ARBA" id="ARBA00023128"/>
    </source>
</evidence>
<proteinExistence type="inferred from homology"/>
<dbReference type="Proteomes" id="UP000018467">
    <property type="component" value="Unassembled WGS sequence"/>
</dbReference>
<evidence type="ECO:0000256" key="15">
    <source>
        <dbReference type="ARBA" id="ARBA00032739"/>
    </source>
</evidence>
<reference evidence="19" key="1">
    <citation type="submission" date="2013-03" db="EMBL/GenBank/DDBJ databases">
        <authorList>
            <person name="Jeffery W."/>
            <person name="Warren W."/>
            <person name="Wilson R.K."/>
        </authorList>
    </citation>
    <scope>NUCLEOTIDE SEQUENCE</scope>
    <source>
        <strain evidence="19">female</strain>
    </source>
</reference>
<evidence type="ECO:0000256" key="17">
    <source>
        <dbReference type="SAM" id="MobiDB-lite"/>
    </source>
</evidence>
<dbReference type="GO" id="GO:0032981">
    <property type="term" value="P:mitochondrial respiratory chain complex I assembly"/>
    <property type="evidence" value="ECO:0007669"/>
    <property type="project" value="TreeGrafter"/>
</dbReference>
<evidence type="ECO:0000256" key="3">
    <source>
        <dbReference type="ARBA" id="ARBA00004637"/>
    </source>
</evidence>
<keyword evidence="13 16" id="KW-1015">Disulfide bond</keyword>
<dbReference type="Ensembl" id="ENSAMXT00000033172.1">
    <property type="protein sequence ID" value="ENSAMXP00000028192.1"/>
    <property type="gene ID" value="ENSAMXG00000041987.1"/>
</dbReference>
<dbReference type="GeneTree" id="ENSGT00390000002919"/>
<feature type="disulfide bond" evidence="16">
    <location>
        <begin position="33"/>
        <end position="66"/>
    </location>
</feature>
<comment type="subunit">
    <text evidence="5">Mammalian complex I is composed of 45 different subunits. This is a component of the iron-sulfur (IP) fragment of the enzyme.</text>
</comment>
<evidence type="ECO:0000313" key="19">
    <source>
        <dbReference type="Proteomes" id="UP000018467"/>
    </source>
</evidence>
<dbReference type="FunCoup" id="A0A3B1IE55">
    <property type="interactions" value="1277"/>
</dbReference>
<dbReference type="PANTHER" id="PTHR15224:SF1">
    <property type="entry name" value="NADH DEHYDROGENASE [UBIQUINONE] IRON-SULFUR PROTEIN 5"/>
    <property type="match status" value="1"/>
</dbReference>
<evidence type="ECO:0000256" key="10">
    <source>
        <dbReference type="ARBA" id="ARBA00022982"/>
    </source>
</evidence>
<keyword evidence="19" id="KW-1185">Reference proteome</keyword>
<keyword evidence="12" id="KW-0472">Membrane</keyword>
<dbReference type="GO" id="GO:0005743">
    <property type="term" value="C:mitochondrial inner membrane"/>
    <property type="evidence" value="ECO:0007669"/>
    <property type="project" value="UniProtKB-SubCell"/>
</dbReference>
<reference evidence="18" key="4">
    <citation type="submission" date="2025-09" db="UniProtKB">
        <authorList>
            <consortium name="Ensembl"/>
        </authorList>
    </citation>
    <scope>IDENTIFICATION</scope>
</reference>
<keyword evidence="9" id="KW-0999">Mitochondrion inner membrane</keyword>
<dbReference type="CDD" id="cd24141">
    <property type="entry name" value="NDUFS5-like"/>
    <property type="match status" value="1"/>
</dbReference>
<reference evidence="18" key="3">
    <citation type="submission" date="2025-08" db="UniProtKB">
        <authorList>
            <consortium name="Ensembl"/>
        </authorList>
    </citation>
    <scope>IDENTIFICATION</scope>
</reference>
<evidence type="ECO:0000256" key="9">
    <source>
        <dbReference type="ARBA" id="ARBA00022792"/>
    </source>
</evidence>
<evidence type="ECO:0000256" key="13">
    <source>
        <dbReference type="ARBA" id="ARBA00023157"/>
    </source>
</evidence>
<evidence type="ECO:0000256" key="16">
    <source>
        <dbReference type="PIRSR" id="PIRSR619342-50"/>
    </source>
</evidence>
<dbReference type="AlphaFoldDB" id="A0A3B1IE55"/>
<keyword evidence="7" id="KW-0813">Transport</keyword>
<dbReference type="PANTHER" id="PTHR15224">
    <property type="entry name" value="NADH DEHYDROGENASE [UBIQUINONE] IRON-SULFUR PROTEIN 5"/>
    <property type="match status" value="1"/>
</dbReference>